<protein>
    <recommendedName>
        <fullName evidence="5 9">Riboflavin synthase</fullName>
        <ecNumber evidence="4 9">2.5.1.9</ecNumber>
    </recommendedName>
</protein>
<evidence type="ECO:0000256" key="5">
    <source>
        <dbReference type="ARBA" id="ARBA00013950"/>
    </source>
</evidence>
<evidence type="ECO:0000256" key="4">
    <source>
        <dbReference type="ARBA" id="ARBA00012827"/>
    </source>
</evidence>
<dbReference type="PIRSF" id="PIRSF000498">
    <property type="entry name" value="Riboflavin_syn_A"/>
    <property type="match status" value="1"/>
</dbReference>
<evidence type="ECO:0000313" key="13">
    <source>
        <dbReference type="Proteomes" id="UP000009374"/>
    </source>
</evidence>
<dbReference type="EMBL" id="GG693884">
    <property type="protein sequence ID" value="EES51934.1"/>
    <property type="molecule type" value="Genomic_DNA"/>
</dbReference>
<feature type="repeat" description="Lumazine-binding" evidence="10">
    <location>
        <begin position="100"/>
        <end position="202"/>
    </location>
</feature>
<proteinExistence type="predicted"/>
<keyword evidence="8" id="KW-0677">Repeat</keyword>
<evidence type="ECO:0000256" key="6">
    <source>
        <dbReference type="ARBA" id="ARBA00022619"/>
    </source>
</evidence>
<dbReference type="Pfam" id="PF00677">
    <property type="entry name" value="Lum_binding"/>
    <property type="match status" value="2"/>
</dbReference>
<dbReference type="AlphaFoldDB" id="C6HZZ6"/>
<sequence>MFSGIIEATGRVLAPIDPSAGAGGGRLGIGSVPFAGELMAGESVAIDGACMTVVESRGDAFFVDVSRETLRVTRMGAFKAGDRVNLERAMKLSDRLGGHLVLGHVDCLGRIDSREISGNTVFFGLFVPAPHHRYLIPKGSITVDGISLTVNQFRDLPDQQGSLVTLAIIPHTLAVTSLGDRQVGDRVHLELDMVGKYVDRFRDVDGEVPSGG</sequence>
<dbReference type="PANTHER" id="PTHR21098:SF12">
    <property type="entry name" value="RIBOFLAVIN SYNTHASE"/>
    <property type="match status" value="1"/>
</dbReference>
<dbReference type="NCBIfam" id="TIGR00187">
    <property type="entry name" value="ribE"/>
    <property type="match status" value="1"/>
</dbReference>
<dbReference type="InterPro" id="IPR001783">
    <property type="entry name" value="Lumazine-bd"/>
</dbReference>
<keyword evidence="6" id="KW-0686">Riboflavin biosynthesis</keyword>
<dbReference type="Gene3D" id="2.40.30.20">
    <property type="match status" value="2"/>
</dbReference>
<evidence type="ECO:0000256" key="10">
    <source>
        <dbReference type="PROSITE-ProRule" id="PRU00524"/>
    </source>
</evidence>
<keyword evidence="7" id="KW-0808">Transferase</keyword>
<dbReference type="EC" id="2.5.1.9" evidence="4 9"/>
<dbReference type="PANTHER" id="PTHR21098">
    <property type="entry name" value="RIBOFLAVIN SYNTHASE ALPHA CHAIN"/>
    <property type="match status" value="1"/>
</dbReference>
<dbReference type="SUPFAM" id="SSF63380">
    <property type="entry name" value="Riboflavin synthase domain-like"/>
    <property type="match status" value="2"/>
</dbReference>
<evidence type="ECO:0000256" key="2">
    <source>
        <dbReference type="ARBA" id="ARBA00002803"/>
    </source>
</evidence>
<evidence type="ECO:0000256" key="3">
    <source>
        <dbReference type="ARBA" id="ARBA00004887"/>
    </source>
</evidence>
<organism evidence="12 13">
    <name type="scientific">Leptospirillum ferrodiazotrophum</name>
    <dbReference type="NCBI Taxonomy" id="412449"/>
    <lineage>
        <taxon>Bacteria</taxon>
        <taxon>Pseudomonadati</taxon>
        <taxon>Nitrospirota</taxon>
        <taxon>Nitrospiria</taxon>
        <taxon>Nitrospirales</taxon>
        <taxon>Nitrospiraceae</taxon>
        <taxon>Leptospirillum</taxon>
    </lineage>
</organism>
<evidence type="ECO:0000313" key="12">
    <source>
        <dbReference type="EMBL" id="EES51934.1"/>
    </source>
</evidence>
<keyword evidence="13" id="KW-1185">Reference proteome</keyword>
<dbReference type="InterPro" id="IPR026017">
    <property type="entry name" value="Lumazine-bd_dom"/>
</dbReference>
<evidence type="ECO:0000256" key="7">
    <source>
        <dbReference type="ARBA" id="ARBA00022679"/>
    </source>
</evidence>
<evidence type="ECO:0000256" key="1">
    <source>
        <dbReference type="ARBA" id="ARBA00000968"/>
    </source>
</evidence>
<feature type="domain" description="Lumazine-binding" evidence="11">
    <location>
        <begin position="100"/>
        <end position="202"/>
    </location>
</feature>
<comment type="catalytic activity">
    <reaction evidence="1">
        <text>2 6,7-dimethyl-8-(1-D-ribityl)lumazine + H(+) = 5-amino-6-(D-ribitylamino)uracil + riboflavin</text>
        <dbReference type="Rhea" id="RHEA:20772"/>
        <dbReference type="ChEBI" id="CHEBI:15378"/>
        <dbReference type="ChEBI" id="CHEBI:15934"/>
        <dbReference type="ChEBI" id="CHEBI:57986"/>
        <dbReference type="ChEBI" id="CHEBI:58201"/>
        <dbReference type="EC" id="2.5.1.9"/>
    </reaction>
</comment>
<dbReference type="InterPro" id="IPR023366">
    <property type="entry name" value="ATP_synth_asu-like_sf"/>
</dbReference>
<dbReference type="GO" id="GO:0009231">
    <property type="term" value="P:riboflavin biosynthetic process"/>
    <property type="evidence" value="ECO:0007669"/>
    <property type="project" value="UniProtKB-KW"/>
</dbReference>
<reference evidence="12 13" key="1">
    <citation type="journal article" date="2009" name="Appl. Environ. Microbiol.">
        <title>Community genomic and proteomic analyses of chemoautotrophic iron-oxidizing "Leptospirillum rubarum" (Group II) and "Leptospirillum ferrodiazotrophum" (Group III) bacteria in acid mine drainage biofilms.</title>
        <authorList>
            <person name="Goltsman D.S."/>
            <person name="Denef V.J."/>
            <person name="Singer S.W."/>
            <person name="VerBerkmoes N.C."/>
            <person name="Lefsrud M."/>
            <person name="Mueller R.S."/>
            <person name="Dick G.J."/>
            <person name="Sun C.L."/>
            <person name="Wheeler K.E."/>
            <person name="Zemla A."/>
            <person name="Baker B.J."/>
            <person name="Hauser L."/>
            <person name="Land M."/>
            <person name="Shah M.B."/>
            <person name="Thelen M.P."/>
            <person name="Hettich R.L."/>
            <person name="Banfield J.F."/>
        </authorList>
    </citation>
    <scope>NUCLEOTIDE SEQUENCE [LARGE SCALE GENOMIC DNA]</scope>
</reference>
<dbReference type="Proteomes" id="UP000009374">
    <property type="component" value="Unassembled WGS sequence"/>
</dbReference>
<comment type="pathway">
    <text evidence="3">Cofactor biosynthesis; riboflavin biosynthesis; riboflavin from 2-hydroxy-3-oxobutyl phosphate and 5-amino-6-(D-ribitylamino)uracil: step 2/2.</text>
</comment>
<dbReference type="CDD" id="cd00402">
    <property type="entry name" value="Riboflavin_synthase_like"/>
    <property type="match status" value="1"/>
</dbReference>
<dbReference type="PROSITE" id="PS51177">
    <property type="entry name" value="LUMAZINE_BIND"/>
    <property type="match status" value="2"/>
</dbReference>
<accession>C6HZZ6</accession>
<evidence type="ECO:0000259" key="11">
    <source>
        <dbReference type="PROSITE" id="PS51177"/>
    </source>
</evidence>
<dbReference type="NCBIfam" id="NF006767">
    <property type="entry name" value="PRK09289.1"/>
    <property type="match status" value="1"/>
</dbReference>
<evidence type="ECO:0000256" key="9">
    <source>
        <dbReference type="NCBIfam" id="TIGR00187"/>
    </source>
</evidence>
<evidence type="ECO:0000256" key="8">
    <source>
        <dbReference type="ARBA" id="ARBA00022737"/>
    </source>
</evidence>
<dbReference type="GO" id="GO:0004746">
    <property type="term" value="F:riboflavin synthase activity"/>
    <property type="evidence" value="ECO:0007669"/>
    <property type="project" value="UniProtKB-UniRule"/>
</dbReference>
<feature type="domain" description="Lumazine-binding" evidence="11">
    <location>
        <begin position="1"/>
        <end position="99"/>
    </location>
</feature>
<gene>
    <name evidence="12" type="ORF">UBAL3_95450154</name>
</gene>
<comment type="function">
    <text evidence="2">Catalyzes the dismutation of two molecules of 6,7-dimethyl-8-ribityllumazine, resulting in the formation of riboflavin and 5-amino-6-(D-ribitylamino)uracil.</text>
</comment>
<dbReference type="InterPro" id="IPR017938">
    <property type="entry name" value="Riboflavin_synthase-like_b-brl"/>
</dbReference>
<name>C6HZZ6_9BACT</name>
<feature type="repeat" description="Lumazine-binding" evidence="10">
    <location>
        <begin position="1"/>
        <end position="99"/>
    </location>
</feature>